<sequence>MAHTATLAIAVSSILFILRDFLVGTRIMVWLVAVSSSTCSEQFSLLLRKDLLGIPKEDA</sequence>
<gene>
    <name evidence="1" type="ORF">ACOLOM_LOCUS6173</name>
</gene>
<evidence type="ECO:0000313" key="1">
    <source>
        <dbReference type="EMBL" id="CAG8586726.1"/>
    </source>
</evidence>
<accession>A0ACA9MG89</accession>
<comment type="caution">
    <text evidence="1">The sequence shown here is derived from an EMBL/GenBank/DDBJ whole genome shotgun (WGS) entry which is preliminary data.</text>
</comment>
<organism evidence="1 2">
    <name type="scientific">Acaulospora colombiana</name>
    <dbReference type="NCBI Taxonomy" id="27376"/>
    <lineage>
        <taxon>Eukaryota</taxon>
        <taxon>Fungi</taxon>
        <taxon>Fungi incertae sedis</taxon>
        <taxon>Mucoromycota</taxon>
        <taxon>Glomeromycotina</taxon>
        <taxon>Glomeromycetes</taxon>
        <taxon>Diversisporales</taxon>
        <taxon>Acaulosporaceae</taxon>
        <taxon>Acaulospora</taxon>
    </lineage>
</organism>
<keyword evidence="2" id="KW-1185">Reference proteome</keyword>
<reference evidence="1" key="1">
    <citation type="submission" date="2021-06" db="EMBL/GenBank/DDBJ databases">
        <authorList>
            <person name="Kallberg Y."/>
            <person name="Tangrot J."/>
            <person name="Rosling A."/>
        </authorList>
    </citation>
    <scope>NUCLEOTIDE SEQUENCE</scope>
    <source>
        <strain evidence="1">CL356</strain>
    </source>
</reference>
<proteinExistence type="predicted"/>
<feature type="non-terminal residue" evidence="1">
    <location>
        <position position="59"/>
    </location>
</feature>
<name>A0ACA9MG89_9GLOM</name>
<protein>
    <submittedName>
        <fullName evidence="1">7332_t:CDS:1</fullName>
    </submittedName>
</protein>
<dbReference type="Proteomes" id="UP000789525">
    <property type="component" value="Unassembled WGS sequence"/>
</dbReference>
<dbReference type="EMBL" id="CAJVPT010012321">
    <property type="protein sequence ID" value="CAG8586726.1"/>
    <property type="molecule type" value="Genomic_DNA"/>
</dbReference>
<evidence type="ECO:0000313" key="2">
    <source>
        <dbReference type="Proteomes" id="UP000789525"/>
    </source>
</evidence>